<evidence type="ECO:0000313" key="26">
    <source>
        <dbReference type="EMBL" id="KAG0148500.1"/>
    </source>
</evidence>
<keyword evidence="11" id="KW-0418">Kinase</keyword>
<comment type="similarity">
    <text evidence="4">Belongs to the trans-sulfuration enzymes family.</text>
</comment>
<dbReference type="EMBL" id="MU167236">
    <property type="protein sequence ID" value="KAG0148500.1"/>
    <property type="molecule type" value="Genomic_DNA"/>
</dbReference>
<evidence type="ECO:0000256" key="12">
    <source>
        <dbReference type="ARBA" id="ARBA00022840"/>
    </source>
</evidence>
<comment type="catalytic activity">
    <reaction evidence="17">
        <text>(R)-mevalonate + ATP = (R)-5-phosphomevalonate + ADP + H(+)</text>
        <dbReference type="Rhea" id="RHEA:17065"/>
        <dbReference type="ChEBI" id="CHEBI:15378"/>
        <dbReference type="ChEBI" id="CHEBI:30616"/>
        <dbReference type="ChEBI" id="CHEBI:36464"/>
        <dbReference type="ChEBI" id="CHEBI:58146"/>
        <dbReference type="ChEBI" id="CHEBI:456216"/>
        <dbReference type="EC" id="2.7.1.36"/>
    </reaction>
    <physiologicalReaction direction="left-to-right" evidence="17">
        <dbReference type="Rhea" id="RHEA:17066"/>
    </physiologicalReaction>
</comment>
<dbReference type="NCBIfam" id="TIGR00549">
    <property type="entry name" value="mevalon_kin"/>
    <property type="match status" value="1"/>
</dbReference>
<evidence type="ECO:0000256" key="4">
    <source>
        <dbReference type="ARBA" id="ARBA00009077"/>
    </source>
</evidence>
<dbReference type="InterPro" id="IPR006204">
    <property type="entry name" value="GHMP_kinase_N_dom"/>
</dbReference>
<keyword evidence="7" id="KW-0444">Lipid biosynthesis</keyword>
<comment type="cofactor">
    <cofactor evidence="1">
        <name>pyridoxal 5'-phosphate</name>
        <dbReference type="ChEBI" id="CHEBI:597326"/>
    </cofactor>
</comment>
<dbReference type="InterPro" id="IPR006205">
    <property type="entry name" value="Mev_gal_kin"/>
</dbReference>
<gene>
    <name evidence="26" type="ORF">CROQUDRAFT_654775</name>
</gene>
<evidence type="ECO:0000256" key="5">
    <source>
        <dbReference type="ARBA" id="ARBA00012103"/>
    </source>
</evidence>
<dbReference type="Gene3D" id="3.40.640.10">
    <property type="entry name" value="Type I PLP-dependent aspartate aminotransferase-like (Major domain)"/>
    <property type="match status" value="1"/>
</dbReference>
<evidence type="ECO:0000256" key="15">
    <source>
        <dbReference type="ARBA" id="ARBA00023167"/>
    </source>
</evidence>
<keyword evidence="8" id="KW-0028">Amino-acid biosynthesis</keyword>
<dbReference type="PRINTS" id="PR00959">
    <property type="entry name" value="MEVGALKINASE"/>
</dbReference>
<evidence type="ECO:0000256" key="13">
    <source>
        <dbReference type="ARBA" id="ARBA00022898"/>
    </source>
</evidence>
<evidence type="ECO:0000256" key="11">
    <source>
        <dbReference type="ARBA" id="ARBA00022777"/>
    </source>
</evidence>
<evidence type="ECO:0000256" key="16">
    <source>
        <dbReference type="ARBA" id="ARBA00023239"/>
    </source>
</evidence>
<dbReference type="GO" id="GO:0047804">
    <property type="term" value="F:cysteine-S-conjugate beta-lyase activity"/>
    <property type="evidence" value="ECO:0007669"/>
    <property type="project" value="UniProtKB-EC"/>
</dbReference>
<evidence type="ECO:0000313" key="27">
    <source>
        <dbReference type="Proteomes" id="UP000886653"/>
    </source>
</evidence>
<dbReference type="GO" id="GO:0005737">
    <property type="term" value="C:cytoplasm"/>
    <property type="evidence" value="ECO:0007669"/>
    <property type="project" value="UniProtKB-SubCell"/>
</dbReference>
<evidence type="ECO:0000256" key="8">
    <source>
        <dbReference type="ARBA" id="ARBA00022605"/>
    </source>
</evidence>
<keyword evidence="13" id="KW-0663">Pyridoxal phosphate</keyword>
<dbReference type="InterPro" id="IPR015424">
    <property type="entry name" value="PyrdxlP-dep_Trfase"/>
</dbReference>
<evidence type="ECO:0000256" key="7">
    <source>
        <dbReference type="ARBA" id="ARBA00022516"/>
    </source>
</evidence>
<dbReference type="OrthoDB" id="2545919at2759"/>
<proteinExistence type="inferred from homology"/>
<dbReference type="InterPro" id="IPR036554">
    <property type="entry name" value="GHMP_kinase_C_sf"/>
</dbReference>
<dbReference type="Pfam" id="PF08544">
    <property type="entry name" value="GHMP_kinases_C"/>
    <property type="match status" value="1"/>
</dbReference>
<dbReference type="GO" id="GO:0019346">
    <property type="term" value="P:transsulfuration"/>
    <property type="evidence" value="ECO:0007669"/>
    <property type="project" value="InterPro"/>
</dbReference>
<dbReference type="InterPro" id="IPR054542">
    <property type="entry name" value="Cys_met_metab_PP"/>
</dbReference>
<evidence type="ECO:0000256" key="23">
    <source>
        <dbReference type="ARBA" id="ARBA00072331"/>
    </source>
</evidence>
<feature type="domain" description="GHMP kinase N-terminal" evidence="24">
    <location>
        <begin position="571"/>
        <end position="638"/>
    </location>
</feature>
<keyword evidence="27" id="KW-1185">Reference proteome</keyword>
<feature type="domain" description="GHMP kinase C-terminal" evidence="25">
    <location>
        <begin position="714"/>
        <end position="768"/>
    </location>
</feature>
<dbReference type="InterPro" id="IPR020568">
    <property type="entry name" value="Ribosomal_Su5_D2-typ_SF"/>
</dbReference>
<dbReference type="GO" id="GO:0071266">
    <property type="term" value="P:'de novo' L-methionine biosynthetic process"/>
    <property type="evidence" value="ECO:0007669"/>
    <property type="project" value="InterPro"/>
</dbReference>
<evidence type="ECO:0000256" key="6">
    <source>
        <dbReference type="ARBA" id="ARBA00012224"/>
    </source>
</evidence>
<dbReference type="GO" id="GO:0008299">
    <property type="term" value="P:isoprenoid biosynthetic process"/>
    <property type="evidence" value="ECO:0007669"/>
    <property type="project" value="InterPro"/>
</dbReference>
<reference evidence="26" key="1">
    <citation type="submission" date="2013-11" db="EMBL/GenBank/DDBJ databases">
        <title>Genome sequence of the fusiform rust pathogen reveals effectors for host alternation and coevolution with pine.</title>
        <authorList>
            <consortium name="DOE Joint Genome Institute"/>
            <person name="Smith K."/>
            <person name="Pendleton A."/>
            <person name="Kubisiak T."/>
            <person name="Anderson C."/>
            <person name="Salamov A."/>
            <person name="Aerts A."/>
            <person name="Riley R."/>
            <person name="Clum A."/>
            <person name="Lindquist E."/>
            <person name="Ence D."/>
            <person name="Campbell M."/>
            <person name="Kronenberg Z."/>
            <person name="Feau N."/>
            <person name="Dhillon B."/>
            <person name="Hamelin R."/>
            <person name="Burleigh J."/>
            <person name="Smith J."/>
            <person name="Yandell M."/>
            <person name="Nelson C."/>
            <person name="Grigoriev I."/>
            <person name="Davis J."/>
        </authorList>
    </citation>
    <scope>NUCLEOTIDE SEQUENCE</scope>
    <source>
        <strain evidence="26">G11</strain>
    </source>
</reference>
<dbReference type="InterPro" id="IPR015422">
    <property type="entry name" value="PyrdxlP-dep_Trfase_small"/>
</dbReference>
<organism evidence="26 27">
    <name type="scientific">Cronartium quercuum f. sp. fusiforme G11</name>
    <dbReference type="NCBI Taxonomy" id="708437"/>
    <lineage>
        <taxon>Eukaryota</taxon>
        <taxon>Fungi</taxon>
        <taxon>Dikarya</taxon>
        <taxon>Basidiomycota</taxon>
        <taxon>Pucciniomycotina</taxon>
        <taxon>Pucciniomycetes</taxon>
        <taxon>Pucciniales</taxon>
        <taxon>Coleosporiaceae</taxon>
        <taxon>Cronartium</taxon>
    </lineage>
</organism>
<dbReference type="InterPro" id="IPR006238">
    <property type="entry name" value="Cys_b_lyase_euk"/>
</dbReference>
<evidence type="ECO:0000256" key="14">
    <source>
        <dbReference type="ARBA" id="ARBA00023098"/>
    </source>
</evidence>
<comment type="pathway">
    <text evidence="19">Amino-acid biosynthesis; L-methionine biosynthesis via de novo pathway; L-homocysteine from L-cystathionine: step 1/1.</text>
</comment>
<evidence type="ECO:0000256" key="19">
    <source>
        <dbReference type="ARBA" id="ARBA00046315"/>
    </source>
</evidence>
<dbReference type="SUPFAM" id="SSF53383">
    <property type="entry name" value="PLP-dependent transferases"/>
    <property type="match status" value="1"/>
</dbReference>
<accession>A0A9P6NK49</accession>
<dbReference type="Pfam" id="PF00288">
    <property type="entry name" value="GHMP_kinases_N"/>
    <property type="match status" value="1"/>
</dbReference>
<comment type="caution">
    <text evidence="26">The sequence shown here is derived from an EMBL/GenBank/DDBJ whole genome shotgun (WGS) entry which is preliminary data.</text>
</comment>
<dbReference type="Gene3D" id="3.90.1150.10">
    <property type="entry name" value="Aspartate Aminotransferase, domain 1"/>
    <property type="match status" value="1"/>
</dbReference>
<keyword evidence="16" id="KW-0456">Lyase</keyword>
<protein>
    <recommendedName>
        <fullName evidence="23">Cystathionine beta-lyase</fullName>
        <ecNumber evidence="5">2.7.1.36</ecNumber>
        <ecNumber evidence="6">4.4.1.13</ecNumber>
    </recommendedName>
    <alternativeName>
        <fullName evidence="20">Cysteine-S-conjugate beta-lyase</fullName>
    </alternativeName>
</protein>
<evidence type="ECO:0000256" key="1">
    <source>
        <dbReference type="ARBA" id="ARBA00001933"/>
    </source>
</evidence>
<dbReference type="NCBIfam" id="TIGR01329">
    <property type="entry name" value="cysta_beta_ly_E"/>
    <property type="match status" value="1"/>
</dbReference>
<dbReference type="Pfam" id="PF01053">
    <property type="entry name" value="Cys_Met_Meta_PP"/>
    <property type="match status" value="1"/>
</dbReference>
<dbReference type="FunFam" id="3.90.1150.10:FF:000013">
    <property type="entry name" value="Cystathionine beta-lyase"/>
    <property type="match status" value="1"/>
</dbReference>
<evidence type="ECO:0000256" key="17">
    <source>
        <dbReference type="ARBA" id="ARBA00029310"/>
    </source>
</evidence>
<dbReference type="SUPFAM" id="SSF55060">
    <property type="entry name" value="GHMP Kinase, C-terminal domain"/>
    <property type="match status" value="1"/>
</dbReference>
<evidence type="ECO:0000256" key="10">
    <source>
        <dbReference type="ARBA" id="ARBA00022741"/>
    </source>
</evidence>
<evidence type="ECO:0000259" key="24">
    <source>
        <dbReference type="Pfam" id="PF00288"/>
    </source>
</evidence>
<evidence type="ECO:0000256" key="20">
    <source>
        <dbReference type="ARBA" id="ARBA00047213"/>
    </source>
</evidence>
<dbReference type="GO" id="GO:0030170">
    <property type="term" value="F:pyridoxal phosphate binding"/>
    <property type="evidence" value="ECO:0007669"/>
    <property type="project" value="InterPro"/>
</dbReference>
<dbReference type="AlphaFoldDB" id="A0A9P6NK49"/>
<dbReference type="PROSITE" id="PS00627">
    <property type="entry name" value="GHMP_KINASES_ATP"/>
    <property type="match status" value="1"/>
</dbReference>
<evidence type="ECO:0000256" key="3">
    <source>
        <dbReference type="ARBA" id="ARBA00006495"/>
    </source>
</evidence>
<keyword evidence="15" id="KW-0486">Methionine biosynthesis</keyword>
<comment type="pathway">
    <text evidence="18">Isoprenoid biosynthesis; isopentenyl diphosphate biosynthesis via mevalonate pathway; isopentenyl diphosphate from (R)-mevalonate: step 1/3.</text>
</comment>
<dbReference type="InterPro" id="IPR014721">
    <property type="entry name" value="Ribsml_uS5_D2-typ_fold_subgr"/>
</dbReference>
<dbReference type="PANTHER" id="PTHR11808">
    <property type="entry name" value="TRANS-SULFURATION ENZYME FAMILY MEMBER"/>
    <property type="match status" value="1"/>
</dbReference>
<dbReference type="InterPro" id="IPR015421">
    <property type="entry name" value="PyrdxlP-dep_Trfase_major"/>
</dbReference>
<keyword evidence="9" id="KW-0808">Transferase</keyword>
<name>A0A9P6NK49_9BASI</name>
<evidence type="ECO:0000256" key="18">
    <source>
        <dbReference type="ARBA" id="ARBA00029438"/>
    </source>
</evidence>
<dbReference type="Gene3D" id="3.30.70.890">
    <property type="entry name" value="GHMP kinase, C-terminal domain"/>
    <property type="match status" value="1"/>
</dbReference>
<dbReference type="GO" id="GO:0004496">
    <property type="term" value="F:mevalonate kinase activity"/>
    <property type="evidence" value="ECO:0007669"/>
    <property type="project" value="UniProtKB-EC"/>
</dbReference>
<evidence type="ECO:0000256" key="21">
    <source>
        <dbReference type="ARBA" id="ARBA00047517"/>
    </source>
</evidence>
<dbReference type="PROSITE" id="PS00868">
    <property type="entry name" value="CYS_MET_METAB_PP"/>
    <property type="match status" value="1"/>
</dbReference>
<dbReference type="FunFam" id="3.40.640.10:FF:000009">
    <property type="entry name" value="Cystathionine gamma-synthase homolog"/>
    <property type="match status" value="1"/>
</dbReference>
<keyword evidence="12" id="KW-0067">ATP-binding</keyword>
<dbReference type="InterPro" id="IPR013750">
    <property type="entry name" value="GHMP_kinase_C_dom"/>
</dbReference>
<dbReference type="PANTHER" id="PTHR11808:SF50">
    <property type="entry name" value="CYSTATHIONINE BETA-LYASE"/>
    <property type="match status" value="1"/>
</dbReference>
<keyword evidence="10" id="KW-0547">Nucleotide-binding</keyword>
<comment type="subcellular location">
    <subcellularLocation>
        <location evidence="2">Cytoplasm</location>
    </subcellularLocation>
</comment>
<dbReference type="InterPro" id="IPR006203">
    <property type="entry name" value="GHMP_knse_ATP-bd_CS"/>
</dbReference>
<comment type="similarity">
    <text evidence="3">Belongs to the GHMP kinase family. Mevalonate kinase subfamily.</text>
</comment>
<dbReference type="GO" id="GO:0005524">
    <property type="term" value="F:ATP binding"/>
    <property type="evidence" value="ECO:0007669"/>
    <property type="project" value="UniProtKB-KW"/>
</dbReference>
<evidence type="ECO:0000259" key="25">
    <source>
        <dbReference type="Pfam" id="PF08544"/>
    </source>
</evidence>
<evidence type="ECO:0000256" key="22">
    <source>
        <dbReference type="ARBA" id="ARBA00047625"/>
    </source>
</evidence>
<comment type="catalytic activity">
    <reaction evidence="22">
        <text>an S-substituted L-cysteine + H2O = a thiol + pyruvate + NH4(+)</text>
        <dbReference type="Rhea" id="RHEA:18121"/>
        <dbReference type="ChEBI" id="CHEBI:15361"/>
        <dbReference type="ChEBI" id="CHEBI:15377"/>
        <dbReference type="ChEBI" id="CHEBI:28938"/>
        <dbReference type="ChEBI" id="CHEBI:29256"/>
        <dbReference type="ChEBI" id="CHEBI:58717"/>
        <dbReference type="EC" id="4.4.1.13"/>
    </reaction>
</comment>
<dbReference type="EC" id="2.7.1.36" evidence="5"/>
<dbReference type="InterPro" id="IPR000277">
    <property type="entry name" value="Cys/Met-Metab_PyrdxlP-dep_enz"/>
</dbReference>
<dbReference type="EC" id="4.4.1.13" evidence="6"/>
<dbReference type="Proteomes" id="UP000886653">
    <property type="component" value="Unassembled WGS sequence"/>
</dbReference>
<dbReference type="SUPFAM" id="SSF54211">
    <property type="entry name" value="Ribosomal protein S5 domain 2-like"/>
    <property type="match status" value="1"/>
</dbReference>
<evidence type="ECO:0000256" key="9">
    <source>
        <dbReference type="ARBA" id="ARBA00022679"/>
    </source>
</evidence>
<evidence type="ECO:0000256" key="2">
    <source>
        <dbReference type="ARBA" id="ARBA00004496"/>
    </source>
</evidence>
<comment type="catalytic activity">
    <reaction evidence="21">
        <text>L,L-cystathionine + H2O = L-homocysteine + pyruvate + NH4(+)</text>
        <dbReference type="Rhea" id="RHEA:13965"/>
        <dbReference type="ChEBI" id="CHEBI:15361"/>
        <dbReference type="ChEBI" id="CHEBI:15377"/>
        <dbReference type="ChEBI" id="CHEBI:28938"/>
        <dbReference type="ChEBI" id="CHEBI:58161"/>
        <dbReference type="ChEBI" id="CHEBI:58199"/>
    </reaction>
</comment>
<sequence length="836" mass="90474">MSSTHPNSPLSASVISTASTLPAHPRSANGYRFSTLCTTVDNPDANHQDRHGSSSVPIYQSATFKGMDGNYDYSRSGNPSRTFLEHHVAKIGSAKHAFAVTSGMGALDIILRTLKPGDEIIAGNDLYGGSNRLLAYLGTHGGIITHHIDTTSISSLTPLLLPGSKVRMVLLESPTNPLLQIVDIEEISKQVKLAIPEAIVVVDNTMMSPYLMRPLEFGADIVYDSGTKYLSGHHDLMAGLVLTNSDSISKQLKFIINSIGNGLAPFDCFLLLRGIKTLALRLDRQQFSAIKVANYLDGLGFKVNYPGLPNHLGKEIHDRIASGPGAVLSFETNDSKLSEKILSCVRLWAISVSFGCVNSLISMPCLMSHASISPEVRKARKLPEDLIRLCVGIEDADDLLEDLQSALLEAGAIRLVDETCLSSGFERVSCAQSRSLTFDEGMNIPKTLLVSAPGKIILFGEHSVVYGKKALAAAVDLRCYCLVEPSSNHSDFITLKLPDSNFEASWLLSELPFQARSNLIAPKELDPALSGSVLNLVRKTVDKPTLVQAAHAFLYLFVHLAQSPARRAQVYTIRSALPVGAGLGSSAAYAVSISTALLSTHFPKISEAEITNGWAFVGEMVLHGNPSGVDNTVSTYGGAIGFRKSENINDKAKVERLNSFTSLDLLITDTKVPRDTKALVKSVAKRKEDEPDYICELINQLEEITLKAEDSFQDEEKLKVLIVEAHQTLCSLGVGHSALERVSKLAKELGLVTKLTGAGGGGCAITLITSGFKYIQELEKSIQGEGFFTYRTRVGGKGVAICKQVGIKVIDHLKKNELLKKEIVDDGNESDWIYII</sequence>
<dbReference type="Gene3D" id="3.30.230.10">
    <property type="match status" value="1"/>
</dbReference>
<keyword evidence="14" id="KW-0443">Lipid metabolism</keyword>